<dbReference type="EMBL" id="JAIVFP010000001">
    <property type="protein sequence ID" value="MCI4682039.1"/>
    <property type="molecule type" value="Genomic_DNA"/>
</dbReference>
<name>A0ABS9Z303_9HYPH</name>
<keyword evidence="2" id="KW-1185">Reference proteome</keyword>
<dbReference type="RefSeq" id="WP_243066073.1">
    <property type="nucleotide sequence ID" value="NZ_JAIVFK010000002.1"/>
</dbReference>
<gene>
    <name evidence="1" type="ORF">K2U94_04555</name>
</gene>
<evidence type="ECO:0000313" key="1">
    <source>
        <dbReference type="EMBL" id="MCI4682039.1"/>
    </source>
</evidence>
<proteinExistence type="predicted"/>
<reference evidence="1" key="1">
    <citation type="journal article" date="2022" name="ISME J.">
        <title>Identification of active gaseous-alkane degraders at natural gas seeps.</title>
        <authorList>
            <person name="Farhan Ul Haque M."/>
            <person name="Hernandez M."/>
            <person name="Crombie A.T."/>
            <person name="Murrell J.C."/>
        </authorList>
    </citation>
    <scope>NUCLEOTIDE SEQUENCE</scope>
    <source>
        <strain evidence="1">PC2</strain>
    </source>
</reference>
<protein>
    <submittedName>
        <fullName evidence="1">Uncharacterized protein</fullName>
    </submittedName>
</protein>
<evidence type="ECO:0000313" key="2">
    <source>
        <dbReference type="Proteomes" id="UP001139104"/>
    </source>
</evidence>
<comment type="caution">
    <text evidence="1">The sequence shown here is derived from an EMBL/GenBank/DDBJ whole genome shotgun (WGS) entry which is preliminary data.</text>
</comment>
<organism evidence="1 2">
    <name type="scientific">Candidatus Rhodoblastus alkanivorans</name>
    <dbReference type="NCBI Taxonomy" id="2954117"/>
    <lineage>
        <taxon>Bacteria</taxon>
        <taxon>Pseudomonadati</taxon>
        <taxon>Pseudomonadota</taxon>
        <taxon>Alphaproteobacteria</taxon>
        <taxon>Hyphomicrobiales</taxon>
        <taxon>Rhodoblastaceae</taxon>
        <taxon>Rhodoblastus</taxon>
    </lineage>
</organism>
<accession>A0ABS9Z303</accession>
<sequence>MAKNRGIGSAFSVEFSGGLGNWLVEGEQERGDLSGASEAIGSIFICSNLNCKKRLITRAKAKKCDVENFPNWILVLQNATPEV</sequence>
<dbReference type="Proteomes" id="UP001139104">
    <property type="component" value="Unassembled WGS sequence"/>
</dbReference>